<dbReference type="Pfam" id="PF07686">
    <property type="entry name" value="V-set"/>
    <property type="match status" value="1"/>
</dbReference>
<dbReference type="PANTHER" id="PTHR23268">
    <property type="entry name" value="T-CELL RECEPTOR BETA CHAIN"/>
    <property type="match status" value="1"/>
</dbReference>
<dbReference type="InterPro" id="IPR013106">
    <property type="entry name" value="Ig_V-set"/>
</dbReference>
<organism evidence="4 5">
    <name type="scientific">Vombatus ursinus</name>
    <name type="common">Common wombat</name>
    <dbReference type="NCBI Taxonomy" id="29139"/>
    <lineage>
        <taxon>Eukaryota</taxon>
        <taxon>Metazoa</taxon>
        <taxon>Chordata</taxon>
        <taxon>Craniata</taxon>
        <taxon>Vertebrata</taxon>
        <taxon>Euteleostomi</taxon>
        <taxon>Mammalia</taxon>
        <taxon>Metatheria</taxon>
        <taxon>Diprotodontia</taxon>
        <taxon>Vombatidae</taxon>
        <taxon>Vombatus</taxon>
    </lineage>
</organism>
<reference evidence="4" key="3">
    <citation type="submission" date="2025-09" db="UniProtKB">
        <authorList>
            <consortium name="Ensembl"/>
        </authorList>
    </citation>
    <scope>IDENTIFICATION</scope>
</reference>
<sequence length="135" mass="15104">MSHSCPDAIMETRLLSCVAICFLGAGLTDGIVLQTPRYLVTGTGQAVALRCDQDQNYDYMYWYQQKLGQEPKQLLYYYKLSDATKEKGISDNFQANRSNMNLFYLKISALSLGDSAIYLCAISIHSAVESPPLWA</sequence>
<evidence type="ECO:0000259" key="3">
    <source>
        <dbReference type="SMART" id="SM00406"/>
    </source>
</evidence>
<dbReference type="AlphaFoldDB" id="A0A4X2LGC9"/>
<dbReference type="PANTHER" id="PTHR23268:SF13">
    <property type="entry name" value="IG-LIKE DOMAIN-CONTAINING PROTEIN"/>
    <property type="match status" value="1"/>
</dbReference>
<dbReference type="GO" id="GO:0005886">
    <property type="term" value="C:plasma membrane"/>
    <property type="evidence" value="ECO:0007669"/>
    <property type="project" value="TreeGrafter"/>
</dbReference>
<dbReference type="InterPro" id="IPR036179">
    <property type="entry name" value="Ig-like_dom_sf"/>
</dbReference>
<dbReference type="InterPro" id="IPR013783">
    <property type="entry name" value="Ig-like_fold"/>
</dbReference>
<reference evidence="4" key="2">
    <citation type="submission" date="2025-08" db="UniProtKB">
        <authorList>
            <consortium name="Ensembl"/>
        </authorList>
    </citation>
    <scope>IDENTIFICATION</scope>
</reference>
<dbReference type="GeneTree" id="ENSGT00940000164102"/>
<reference evidence="5" key="1">
    <citation type="submission" date="2018-12" db="EMBL/GenBank/DDBJ databases">
        <authorList>
            <person name="Yazar S."/>
        </authorList>
    </citation>
    <scope>NUCLEOTIDE SEQUENCE [LARGE SCALE GENOMIC DNA]</scope>
</reference>
<evidence type="ECO:0000256" key="2">
    <source>
        <dbReference type="ARBA" id="ARBA00022859"/>
    </source>
</evidence>
<evidence type="ECO:0000256" key="1">
    <source>
        <dbReference type="ARBA" id="ARBA00022729"/>
    </source>
</evidence>
<evidence type="ECO:0000313" key="5">
    <source>
        <dbReference type="Proteomes" id="UP000314987"/>
    </source>
</evidence>
<dbReference type="SUPFAM" id="SSF48726">
    <property type="entry name" value="Immunoglobulin"/>
    <property type="match status" value="1"/>
</dbReference>
<dbReference type="InterPro" id="IPR050413">
    <property type="entry name" value="TCR_beta_variable"/>
</dbReference>
<dbReference type="GO" id="GO:0007166">
    <property type="term" value="P:cell surface receptor signaling pathway"/>
    <property type="evidence" value="ECO:0007669"/>
    <property type="project" value="TreeGrafter"/>
</dbReference>
<dbReference type="Gene3D" id="2.60.40.10">
    <property type="entry name" value="Immunoglobulins"/>
    <property type="match status" value="1"/>
</dbReference>
<keyword evidence="1" id="KW-0732">Signal</keyword>
<dbReference type="Ensembl" id="ENSVURT00010026166.1">
    <property type="protein sequence ID" value="ENSVURP00010022988.1"/>
    <property type="gene ID" value="ENSVURG00010017626.1"/>
</dbReference>
<keyword evidence="2" id="KW-0391">Immunity</keyword>
<dbReference type="STRING" id="29139.ENSVURP00010022988"/>
<proteinExistence type="predicted"/>
<evidence type="ECO:0000313" key="4">
    <source>
        <dbReference type="Ensembl" id="ENSVURP00010022988.1"/>
    </source>
</evidence>
<feature type="domain" description="Immunoglobulin V-set" evidence="3">
    <location>
        <begin position="46"/>
        <end position="122"/>
    </location>
</feature>
<dbReference type="SMART" id="SM00406">
    <property type="entry name" value="IGv"/>
    <property type="match status" value="1"/>
</dbReference>
<dbReference type="Proteomes" id="UP000314987">
    <property type="component" value="Unassembled WGS sequence"/>
</dbReference>
<dbReference type="GO" id="GO:0002376">
    <property type="term" value="P:immune system process"/>
    <property type="evidence" value="ECO:0007669"/>
    <property type="project" value="UniProtKB-KW"/>
</dbReference>
<keyword evidence="5" id="KW-1185">Reference proteome</keyword>
<dbReference type="OMA" id="LSHEYMY"/>
<protein>
    <recommendedName>
        <fullName evidence="3">Immunoglobulin V-set domain-containing protein</fullName>
    </recommendedName>
</protein>
<accession>A0A4X2LGC9</accession>
<name>A0A4X2LGC9_VOMUR</name>